<evidence type="ECO:0000256" key="7">
    <source>
        <dbReference type="ARBA" id="ARBA00022553"/>
    </source>
</evidence>
<dbReference type="Proteomes" id="UP000085678">
    <property type="component" value="Unplaced"/>
</dbReference>
<dbReference type="Gene3D" id="3.90.79.10">
    <property type="entry name" value="Nucleoside Triphosphate Pyrophosphohydrolase"/>
    <property type="match status" value="1"/>
</dbReference>
<dbReference type="KEGG" id="lak:106168554"/>
<evidence type="ECO:0000313" key="20">
    <source>
        <dbReference type="RefSeq" id="XP_013403114.1"/>
    </source>
</evidence>
<evidence type="ECO:0000256" key="5">
    <source>
        <dbReference type="ARBA" id="ARBA00005279"/>
    </source>
</evidence>
<dbReference type="CDD" id="cd03672">
    <property type="entry name" value="NUDIX_Dcp2p_Nudt20"/>
    <property type="match status" value="1"/>
</dbReference>
<organism evidence="19 20">
    <name type="scientific">Lingula anatina</name>
    <name type="common">Brachiopod</name>
    <name type="synonym">Lingula unguis</name>
    <dbReference type="NCBI Taxonomy" id="7574"/>
    <lineage>
        <taxon>Eukaryota</taxon>
        <taxon>Metazoa</taxon>
        <taxon>Spiralia</taxon>
        <taxon>Lophotrochozoa</taxon>
        <taxon>Brachiopoda</taxon>
        <taxon>Linguliformea</taxon>
        <taxon>Lingulata</taxon>
        <taxon>Lingulida</taxon>
        <taxon>Linguloidea</taxon>
        <taxon>Lingulidae</taxon>
        <taxon>Lingula</taxon>
    </lineage>
</organism>
<dbReference type="GO" id="GO:0005634">
    <property type="term" value="C:nucleus"/>
    <property type="evidence" value="ECO:0007669"/>
    <property type="project" value="UniProtKB-SubCell"/>
</dbReference>
<dbReference type="PROSITE" id="PS51462">
    <property type="entry name" value="NUDIX"/>
    <property type="match status" value="1"/>
</dbReference>
<dbReference type="GO" id="GO:0030145">
    <property type="term" value="F:manganese ion binding"/>
    <property type="evidence" value="ECO:0007669"/>
    <property type="project" value="InterPro"/>
</dbReference>
<evidence type="ECO:0000256" key="17">
    <source>
        <dbReference type="SAM" id="MobiDB-lite"/>
    </source>
</evidence>
<comment type="subcellular location">
    <subcellularLocation>
        <location evidence="4">Cytoplasm</location>
        <location evidence="4">P-body</location>
    </subcellularLocation>
    <subcellularLocation>
        <location evidence="3">Nucleus</location>
    </subcellularLocation>
</comment>
<sequence length="446" mass="51771">METDEAQNPPAAAQGATTTSSSSFKIPVFILTDLCSRFIINMPKEERQDLIRIFFQIELAHWFYLDFYCPENPEYKTCGIKDFSAQIFNHCPFLMPHADSFERILGDWKSYKLAVPTYGAIMLDPTLQYCILAQGYWQKSSWTFPKGKVNEDELPIDCAVREVLEETGYDILKQINSNDYIEHRVSDQLAGLYIIPNIPLNAKFKPKTRNEIKSLKWFKVDHLPVHKKDQTPKTELGLSANTFFMIIPFIKPLRKWIASRLRKTQHLSELSESQGPSKANRQRTQKETQDVKPLTEKQRLKQQQYFAQQNMSEYQDFMKFKDTKAKGRDDSKSKVKDDRSKTKDQRLSEKPSSHSPTPKFQKQMQTTSPKQKKQVTILNRDGSISGKSPDSSRITRRSLATQFTHPKTDGMQKSSQRKFKKGLLHFYSETWANFQLDKEALLKLMP</sequence>
<evidence type="ECO:0000256" key="9">
    <source>
        <dbReference type="ARBA" id="ARBA00022801"/>
    </source>
</evidence>
<feature type="compositionally biased region" description="Basic and acidic residues" evidence="17">
    <location>
        <begin position="320"/>
        <end position="352"/>
    </location>
</feature>
<dbReference type="SUPFAM" id="SSF140586">
    <property type="entry name" value="Dcp2 domain-like"/>
    <property type="match status" value="1"/>
</dbReference>
<comment type="function">
    <text evidence="14">Decapping metalloenzyme that catalyzes the cleavage of the cap structure on mRNAs. Removes the 7-methyl guanine cap structure from mRNA molecules, yielding a 5'-phosphorylated mRNA fragment and 7m-GDP. Necessary for the degradation of mRNAs, both in normal mRNA turnover and in nonsense-mediated mRNA decay. Plays a role in replication-dependent histone mRNA degradation. Has higher activity towards mRNAs that lack a poly(A) tail. Has no activity towards a cap structure lacking an RNA moiety. The presence of a N(6)-methyladenosine methylation at the second transcribed position of mRNAs (N(6),2'-O-dimethyladenosine cap; m6A(m)) provides resistance to DCP2-mediated decapping. Blocks autophagy in nutrient-rich conditions by repressing the expression of ATG-related genes through degradation of their transcripts.</text>
</comment>
<keyword evidence="9 20" id="KW-0378">Hydrolase</keyword>
<dbReference type="GO" id="GO:0000184">
    <property type="term" value="P:nuclear-transcribed mRNA catabolic process, nonsense-mediated decay"/>
    <property type="evidence" value="ECO:0007669"/>
    <property type="project" value="InterPro"/>
</dbReference>
<keyword evidence="8" id="KW-0479">Metal-binding</keyword>
<dbReference type="InterPro" id="IPR007722">
    <property type="entry name" value="DCP2_BoxA"/>
</dbReference>
<dbReference type="InParanoid" id="A0A1S3IZY7"/>
<dbReference type="InterPro" id="IPR000086">
    <property type="entry name" value="NUDIX_hydrolase_dom"/>
</dbReference>
<dbReference type="OrthoDB" id="18996at2759"/>
<gene>
    <name evidence="20" type="primary">LOC106168554</name>
</gene>
<feature type="compositionally biased region" description="Polar residues" evidence="17">
    <location>
        <begin position="385"/>
        <end position="405"/>
    </location>
</feature>
<dbReference type="GO" id="GO:0140933">
    <property type="term" value="F:5'-(N(7)-methylguanosine 5'-triphospho)-[mRNA] hydrolase activity"/>
    <property type="evidence" value="ECO:0007669"/>
    <property type="project" value="UniProtKB-EC"/>
</dbReference>
<dbReference type="RefSeq" id="XP_013403114.1">
    <property type="nucleotide sequence ID" value="XM_013547660.2"/>
</dbReference>
<feature type="region of interest" description="Disordered" evidence="17">
    <location>
        <begin position="267"/>
        <end position="298"/>
    </location>
</feature>
<feature type="compositionally biased region" description="Polar residues" evidence="17">
    <location>
        <begin position="353"/>
        <end position="377"/>
    </location>
</feature>
<keyword evidence="7" id="KW-0597">Phosphoprotein</keyword>
<dbReference type="InterPro" id="IPR020084">
    <property type="entry name" value="NUDIX_hydrolase_CS"/>
</dbReference>
<keyword evidence="11" id="KW-0464">Manganese</keyword>
<comment type="cofactor">
    <cofactor evidence="1">
        <name>Mn(2+)</name>
        <dbReference type="ChEBI" id="CHEBI:29035"/>
    </cofactor>
</comment>
<dbReference type="InterPro" id="IPR015797">
    <property type="entry name" value="NUDIX_hydrolase-like_dom_sf"/>
</dbReference>
<evidence type="ECO:0000256" key="2">
    <source>
        <dbReference type="ARBA" id="ARBA00001946"/>
    </source>
</evidence>
<evidence type="ECO:0000256" key="4">
    <source>
        <dbReference type="ARBA" id="ARBA00004201"/>
    </source>
</evidence>
<keyword evidence="10" id="KW-0694">RNA-binding</keyword>
<evidence type="ECO:0000256" key="6">
    <source>
        <dbReference type="ARBA" id="ARBA00022490"/>
    </source>
</evidence>
<evidence type="ECO:0000259" key="18">
    <source>
        <dbReference type="PROSITE" id="PS51462"/>
    </source>
</evidence>
<keyword evidence="12" id="KW-0539">Nucleus</keyword>
<feature type="region of interest" description="Disordered" evidence="17">
    <location>
        <begin position="320"/>
        <end position="415"/>
    </location>
</feature>
<comment type="catalytic activity">
    <reaction evidence="13">
        <text>a 5'-end (N(7)-methyl 5'-triphosphoguanosine)-ribonucleoside in mRNA + H2O = N(7)-methyl-GDP + a 5'-end phospho-ribonucleoside in mRNA + 2 H(+)</text>
        <dbReference type="Rhea" id="RHEA:67484"/>
        <dbReference type="Rhea" id="RHEA-COMP:15692"/>
        <dbReference type="Rhea" id="RHEA-COMP:17167"/>
        <dbReference type="ChEBI" id="CHEBI:15377"/>
        <dbReference type="ChEBI" id="CHEBI:15378"/>
        <dbReference type="ChEBI" id="CHEBI:63714"/>
        <dbReference type="ChEBI" id="CHEBI:138282"/>
        <dbReference type="ChEBI" id="CHEBI:156461"/>
        <dbReference type="EC" id="3.6.1.62"/>
    </reaction>
    <physiologicalReaction direction="left-to-right" evidence="13">
        <dbReference type="Rhea" id="RHEA:67485"/>
    </physiologicalReaction>
</comment>
<evidence type="ECO:0000313" key="19">
    <source>
        <dbReference type="Proteomes" id="UP000085678"/>
    </source>
</evidence>
<keyword evidence="19" id="KW-1185">Reference proteome</keyword>
<dbReference type="Gene3D" id="1.10.10.1050">
    <property type="entry name" value="Dcp2, box A domain"/>
    <property type="match status" value="1"/>
</dbReference>
<dbReference type="FunFam" id="3.90.79.10:FF:000003">
    <property type="entry name" value="M7GpppN-mRNA hydrolase isoform 2"/>
    <property type="match status" value="1"/>
</dbReference>
<evidence type="ECO:0000256" key="10">
    <source>
        <dbReference type="ARBA" id="ARBA00022884"/>
    </source>
</evidence>
<reference evidence="20" key="1">
    <citation type="submission" date="2025-08" db="UniProtKB">
        <authorList>
            <consortium name="RefSeq"/>
        </authorList>
    </citation>
    <scope>IDENTIFICATION</scope>
    <source>
        <tissue evidence="20">Gonads</tissue>
    </source>
</reference>
<comment type="cofactor">
    <cofactor evidence="2">
        <name>Mg(2+)</name>
        <dbReference type="ChEBI" id="CHEBI:18420"/>
    </cofactor>
</comment>
<dbReference type="PANTHER" id="PTHR23114">
    <property type="entry name" value="M7GPPPN-MRNA HYDROLASE"/>
    <property type="match status" value="1"/>
</dbReference>
<evidence type="ECO:0000256" key="12">
    <source>
        <dbReference type="ARBA" id="ARBA00023242"/>
    </source>
</evidence>
<name>A0A1S3IZY7_LINAN</name>
<dbReference type="GO" id="GO:0000932">
    <property type="term" value="C:P-body"/>
    <property type="evidence" value="ECO:0007669"/>
    <property type="project" value="UniProtKB-SubCell"/>
</dbReference>
<dbReference type="AlphaFoldDB" id="A0A1S3IZY7"/>
<feature type="domain" description="Nudix hydrolase" evidence="18">
    <location>
        <begin position="113"/>
        <end position="244"/>
    </location>
</feature>
<evidence type="ECO:0000256" key="14">
    <source>
        <dbReference type="ARBA" id="ARBA00060003"/>
    </source>
</evidence>
<keyword evidence="6" id="KW-0963">Cytoplasm</keyword>
<evidence type="ECO:0000256" key="8">
    <source>
        <dbReference type="ARBA" id="ARBA00022723"/>
    </source>
</evidence>
<protein>
    <recommendedName>
        <fullName evidence="15">m7GpppN-mRNA hydrolase</fullName>
    </recommendedName>
    <alternativeName>
        <fullName evidence="16">mRNA-decapping enzyme 2</fullName>
    </alternativeName>
</protein>
<evidence type="ECO:0000256" key="15">
    <source>
        <dbReference type="ARBA" id="ARBA00068566"/>
    </source>
</evidence>
<proteinExistence type="inferred from homology"/>
<dbReference type="SMART" id="SM01125">
    <property type="entry name" value="DCP2"/>
    <property type="match status" value="1"/>
</dbReference>
<dbReference type="Pfam" id="PF05026">
    <property type="entry name" value="DCP2"/>
    <property type="match status" value="1"/>
</dbReference>
<dbReference type="SUPFAM" id="SSF55811">
    <property type="entry name" value="Nudix"/>
    <property type="match status" value="1"/>
</dbReference>
<accession>A0A1S3IZY7</accession>
<evidence type="ECO:0000256" key="3">
    <source>
        <dbReference type="ARBA" id="ARBA00004123"/>
    </source>
</evidence>
<dbReference type="GeneID" id="106168554"/>
<feature type="compositionally biased region" description="Polar residues" evidence="17">
    <location>
        <begin position="267"/>
        <end position="279"/>
    </location>
</feature>
<comment type="similarity">
    <text evidence="5">Belongs to the Nudix hydrolase family. DCP2 subfamily.</text>
</comment>
<evidence type="ECO:0000256" key="16">
    <source>
        <dbReference type="ARBA" id="ARBA00078183"/>
    </source>
</evidence>
<evidence type="ECO:0000256" key="11">
    <source>
        <dbReference type="ARBA" id="ARBA00023211"/>
    </source>
</evidence>
<dbReference type="PANTHER" id="PTHR23114:SF17">
    <property type="entry name" value="M7GPPPN-MRNA HYDROLASE"/>
    <property type="match status" value="1"/>
</dbReference>
<evidence type="ECO:0000256" key="13">
    <source>
        <dbReference type="ARBA" id="ARBA00047661"/>
    </source>
</evidence>
<feature type="compositionally biased region" description="Basic and acidic residues" evidence="17">
    <location>
        <begin position="284"/>
        <end position="298"/>
    </location>
</feature>
<dbReference type="FunFam" id="1.10.10.1050:FF:000001">
    <property type="entry name" value="M7GpppN-mRNA hydrolase isoform 2"/>
    <property type="match status" value="1"/>
</dbReference>
<dbReference type="STRING" id="7574.A0A1S3IZY7"/>
<dbReference type="InterPro" id="IPR036189">
    <property type="entry name" value="DCP2_BoxA_sf"/>
</dbReference>
<dbReference type="Pfam" id="PF00293">
    <property type="entry name" value="NUDIX"/>
    <property type="match status" value="1"/>
</dbReference>
<dbReference type="GO" id="GO:0000290">
    <property type="term" value="P:deadenylation-dependent decapping of nuclear-transcribed mRNA"/>
    <property type="evidence" value="ECO:0007669"/>
    <property type="project" value="InterPro"/>
</dbReference>
<dbReference type="GO" id="GO:0003723">
    <property type="term" value="F:RNA binding"/>
    <property type="evidence" value="ECO:0007669"/>
    <property type="project" value="UniProtKB-KW"/>
</dbReference>
<evidence type="ECO:0000256" key="1">
    <source>
        <dbReference type="ARBA" id="ARBA00001936"/>
    </source>
</evidence>
<dbReference type="InterPro" id="IPR044099">
    <property type="entry name" value="Dcp2_NUDIX"/>
</dbReference>
<dbReference type="PROSITE" id="PS00893">
    <property type="entry name" value="NUDIX_BOX"/>
    <property type="match status" value="1"/>
</dbReference>